<reference evidence="2 3" key="1">
    <citation type="submission" date="2020-02" db="EMBL/GenBank/DDBJ databases">
        <authorList>
            <person name="Zheng R.K."/>
            <person name="Sun C.M."/>
        </authorList>
    </citation>
    <scope>NUCLEOTIDE SEQUENCE [LARGE SCALE GENOMIC DNA]</scope>
    <source>
        <strain evidence="3">zrk23</strain>
    </source>
</reference>
<keyword evidence="1" id="KW-0732">Signal</keyword>
<evidence type="ECO:0000313" key="3">
    <source>
        <dbReference type="Proteomes" id="UP000501568"/>
    </source>
</evidence>
<dbReference type="Gene3D" id="1.25.40.10">
    <property type="entry name" value="Tetratricopeptide repeat domain"/>
    <property type="match status" value="1"/>
</dbReference>
<feature type="signal peptide" evidence="1">
    <location>
        <begin position="1"/>
        <end position="20"/>
    </location>
</feature>
<dbReference type="EMBL" id="CP049109">
    <property type="protein sequence ID" value="QIG79296.1"/>
    <property type="molecule type" value="Genomic_DNA"/>
</dbReference>
<dbReference type="KEGG" id="spzr:G5C33_05485"/>
<dbReference type="InterPro" id="IPR011990">
    <property type="entry name" value="TPR-like_helical_dom_sf"/>
</dbReference>
<accession>A0A6G6Y402</accession>
<name>A0A6G6Y402_9SPHN</name>
<organism evidence="2 3">
    <name type="scientific">Stakelama tenebrarum</name>
    <dbReference type="NCBI Taxonomy" id="2711215"/>
    <lineage>
        <taxon>Bacteria</taxon>
        <taxon>Pseudomonadati</taxon>
        <taxon>Pseudomonadota</taxon>
        <taxon>Alphaproteobacteria</taxon>
        <taxon>Sphingomonadales</taxon>
        <taxon>Sphingomonadaceae</taxon>
        <taxon>Stakelama</taxon>
    </lineage>
</organism>
<keyword evidence="3" id="KW-1185">Reference proteome</keyword>
<dbReference type="PANTHER" id="PTHR45588">
    <property type="entry name" value="TPR DOMAIN-CONTAINING PROTEIN"/>
    <property type="match status" value="1"/>
</dbReference>
<dbReference type="SUPFAM" id="SSF48452">
    <property type="entry name" value="TPR-like"/>
    <property type="match status" value="1"/>
</dbReference>
<feature type="chain" id="PRO_5026212657" evidence="1">
    <location>
        <begin position="21"/>
        <end position="591"/>
    </location>
</feature>
<dbReference type="PANTHER" id="PTHR45588:SF1">
    <property type="entry name" value="WW DOMAIN-CONTAINING PROTEIN"/>
    <property type="match status" value="1"/>
</dbReference>
<sequence>MRLISPVFVAASCAALGCGASVPGSVTTPQSVLEMLDPTRRAASVCGARGDGLAERLRLAAEYGAVHGGETGPMPLLSGLPPVALTISSGDPVAQRYFAQGMMLVYGFNHVAAIRSFQEAQARDSDCAMCFWGEALAYGPNINAPMDPATRDAMFAALARAEELAPGATVQEQALIAALAKRYSQAPDADRGALDAAYAEAMLAVAARWPEQEDIAVLAAEAVMGTSPWNYWEADGRTLFPAMLPAKQLLETVVARTPDHPQASHLLIHLMEASRDAKLAEPAADRLASGIAPGAGHLVHMPAHIYFRLGRFADSIRVNVDAVRADEAFLDQVGDDGLYRYGYYPHNVHFLVTSAQMAGDLDTALRESARLMDILKPDPAIEIGWMQMIHAAPYLAHAQFSDADTILALPAPDARMPMVGGLRHYARAVAYAERQDGEGFAASLAALRAAGDAPNIAALEAQYFPAGDVLRLAETVAQGRWAMAAGDWDGAIAQFTAAAEIEDGLPYLEPPIWSYPVRQALGAALYQAGRYGEAKTAFLTALSAYPANGWVLWGLGKTEQALGNRLEAEATEAAFGRAWLGDPAWLTMARL</sequence>
<dbReference type="AlphaFoldDB" id="A0A6G6Y402"/>
<evidence type="ECO:0000256" key="1">
    <source>
        <dbReference type="SAM" id="SignalP"/>
    </source>
</evidence>
<dbReference type="RefSeq" id="WP_165326297.1">
    <property type="nucleotide sequence ID" value="NZ_CP049109.1"/>
</dbReference>
<gene>
    <name evidence="2" type="ORF">G5C33_05485</name>
</gene>
<protein>
    <submittedName>
        <fullName evidence="2">Uncharacterized protein</fullName>
    </submittedName>
</protein>
<dbReference type="InterPro" id="IPR019734">
    <property type="entry name" value="TPR_rpt"/>
</dbReference>
<dbReference type="Proteomes" id="UP000501568">
    <property type="component" value="Chromosome"/>
</dbReference>
<evidence type="ECO:0000313" key="2">
    <source>
        <dbReference type="EMBL" id="QIG79296.1"/>
    </source>
</evidence>
<proteinExistence type="predicted"/>
<dbReference type="SMART" id="SM00028">
    <property type="entry name" value="TPR"/>
    <property type="match status" value="2"/>
</dbReference>
<dbReference type="PROSITE" id="PS51257">
    <property type="entry name" value="PROKAR_LIPOPROTEIN"/>
    <property type="match status" value="1"/>
</dbReference>